<dbReference type="Proteomes" id="UP001515480">
    <property type="component" value="Unassembled WGS sequence"/>
</dbReference>
<keyword evidence="3" id="KW-1185">Reference proteome</keyword>
<organism evidence="2 3">
    <name type="scientific">Prymnesium parvum</name>
    <name type="common">Toxic golden alga</name>
    <dbReference type="NCBI Taxonomy" id="97485"/>
    <lineage>
        <taxon>Eukaryota</taxon>
        <taxon>Haptista</taxon>
        <taxon>Haptophyta</taxon>
        <taxon>Prymnesiophyceae</taxon>
        <taxon>Prymnesiales</taxon>
        <taxon>Prymnesiaceae</taxon>
        <taxon>Prymnesium</taxon>
    </lineage>
</organism>
<protein>
    <submittedName>
        <fullName evidence="2">Uncharacterized protein</fullName>
    </submittedName>
</protein>
<proteinExistence type="predicted"/>
<feature type="compositionally biased region" description="Pro residues" evidence="1">
    <location>
        <begin position="26"/>
        <end position="40"/>
    </location>
</feature>
<name>A0AB34IRW4_PRYPA</name>
<dbReference type="EMBL" id="JBGBPQ010000020">
    <property type="protein sequence ID" value="KAL1504348.1"/>
    <property type="molecule type" value="Genomic_DNA"/>
</dbReference>
<feature type="compositionally biased region" description="Low complexity" evidence="1">
    <location>
        <begin position="1"/>
        <end position="15"/>
    </location>
</feature>
<gene>
    <name evidence="2" type="ORF">AB1Y20_010754</name>
</gene>
<dbReference type="AlphaFoldDB" id="A0AB34IRW4"/>
<evidence type="ECO:0000313" key="3">
    <source>
        <dbReference type="Proteomes" id="UP001515480"/>
    </source>
</evidence>
<comment type="caution">
    <text evidence="2">The sequence shown here is derived from an EMBL/GenBank/DDBJ whole genome shotgun (WGS) entry which is preliminary data.</text>
</comment>
<sequence length="385" mass="41969">MVDSSAPPRAAPPQAHQGGDGGLAPAPSPPPEHAAAPPPSGLATQLTAILTTSPSPVMPSTELILAVLRSFAAHAPELCACRLLIVCDGIKPSPKTHFRAGRVDAHASAAYEEYKRRLARLAADAACCCFPRAELLELHEHHGFGFAVLQALRRVSTPLVCVIQHDRVLLRSVELGKVCHHLLHQEGGSVGYVLLPIRATADYPMRMRAKLGERGIRPPASDIQPHAIALCPRVRLLPCLAWYDSTHICLTHYYINFIFGGCLDRTAAFRSPTRIVTKGAFLEAELAPQQMQDVQTMGLPAYIRRWQTFLYDDGDAQPAVGHLNGAQTLSWHSLQQRFGDRADVGQRWQRSCTAEGTRPRDLSGAWQALVTSTSNFAFPRALATK</sequence>
<evidence type="ECO:0000313" key="2">
    <source>
        <dbReference type="EMBL" id="KAL1504348.1"/>
    </source>
</evidence>
<accession>A0AB34IRW4</accession>
<evidence type="ECO:0000256" key="1">
    <source>
        <dbReference type="SAM" id="MobiDB-lite"/>
    </source>
</evidence>
<feature type="region of interest" description="Disordered" evidence="1">
    <location>
        <begin position="1"/>
        <end position="41"/>
    </location>
</feature>
<reference evidence="2 3" key="1">
    <citation type="journal article" date="2024" name="Science">
        <title>Giant polyketide synthase enzymes in the biosynthesis of giant marine polyether toxins.</title>
        <authorList>
            <person name="Fallon T.R."/>
            <person name="Shende V.V."/>
            <person name="Wierzbicki I.H."/>
            <person name="Pendleton A.L."/>
            <person name="Watervoot N.F."/>
            <person name="Auber R.P."/>
            <person name="Gonzalez D.J."/>
            <person name="Wisecaver J.H."/>
            <person name="Moore B.S."/>
        </authorList>
    </citation>
    <scope>NUCLEOTIDE SEQUENCE [LARGE SCALE GENOMIC DNA]</scope>
    <source>
        <strain evidence="2 3">12B1</strain>
    </source>
</reference>